<reference evidence="3" key="1">
    <citation type="journal article" date="2020" name="New Phytol.">
        <title>Comparative genomics reveals dynamic genome evolution in host specialist ectomycorrhizal fungi.</title>
        <authorList>
            <person name="Lofgren L.A."/>
            <person name="Nguyen N.H."/>
            <person name="Vilgalys R."/>
            <person name="Ruytinx J."/>
            <person name="Liao H.L."/>
            <person name="Branco S."/>
            <person name="Kuo A."/>
            <person name="LaButti K."/>
            <person name="Lipzen A."/>
            <person name="Andreopoulos W."/>
            <person name="Pangilinan J."/>
            <person name="Riley R."/>
            <person name="Hundley H."/>
            <person name="Na H."/>
            <person name="Barry K."/>
            <person name="Grigoriev I.V."/>
            <person name="Stajich J.E."/>
            <person name="Kennedy P.G."/>
        </authorList>
    </citation>
    <scope>NUCLEOTIDE SEQUENCE</scope>
    <source>
        <strain evidence="3">MN1</strain>
    </source>
</reference>
<keyword evidence="4" id="KW-1185">Reference proteome</keyword>
<dbReference type="PANTHER" id="PTHR28159">
    <property type="entry name" value="TRAFFICKING PROTEIN PARTICLE COMPLEX II-SPECIFIC SUBUNIT 65"/>
    <property type="match status" value="1"/>
</dbReference>
<dbReference type="Pfam" id="PF12735">
    <property type="entry name" value="IgD3_Trs65"/>
    <property type="match status" value="1"/>
</dbReference>
<name>A0A9P7E5R0_9AGAM</name>
<dbReference type="GO" id="GO:0006891">
    <property type="term" value="P:intra-Golgi vesicle-mediated transport"/>
    <property type="evidence" value="ECO:0007669"/>
    <property type="project" value="InterPro"/>
</dbReference>
<dbReference type="Proteomes" id="UP000807769">
    <property type="component" value="Unassembled WGS sequence"/>
</dbReference>
<feature type="region of interest" description="Disordered" evidence="1">
    <location>
        <begin position="560"/>
        <end position="584"/>
    </location>
</feature>
<comment type="caution">
    <text evidence="3">The sequence shown here is derived from an EMBL/GenBank/DDBJ whole genome shotgun (WGS) entry which is preliminary data.</text>
</comment>
<feature type="compositionally biased region" description="Pro residues" evidence="1">
    <location>
        <begin position="137"/>
        <end position="146"/>
    </location>
</feature>
<dbReference type="OrthoDB" id="24630at2759"/>
<feature type="domain" description="Trafficking protein particle complex II-specific subunit 65 IgD3" evidence="2">
    <location>
        <begin position="780"/>
        <end position="906"/>
    </location>
</feature>
<sequence length="912" mass="98536">MSVPSFEDLFGSCTLEVIAPDTSIKFPEPGVADDWLVTLKSSGIERRQAFFGKIDPDEQLHLFLIAQIPSPSADVDPKDPPTFVLDFLAHVQVSLEATYISQTPTTLPETPQTARVLTPPRTSSIAKPRPTSLHPSLFPPHTPNPTPSSTEKDRKYAQSEGTLLLASIWGHRPACLSKEKFSLSYSEAKRAWLAVYELSLTVSFLRLSFSDPLLSLTVSTTLREKAVSLSQANHPFVIFLSESGILAKLSASGISSFSKQQNQEIDDAGENDQTGLEEVNLLEGLSTGSLSCHTNIAGSLTRLLGSNVTPGSEPLWLPSTRLGNVTRRELFSLLPVQPSSTQPLASSPKRPPNATLRKSFRKILQTVSGFRVRMRTVFIPHILLPEMNTGSLNDNDSDAQEREAGNNERTVVLCVEVENSGESGLGVGFSVERVDVKIGGEGASAKLIGWGEGAFEAEVETHTFPLLIGSMEQYNLLYAVSFLKPSADSDFSLVGRRSGAVFANSDLQRAVAINIYGKPYLSKAGSEHDSEDSDCPTLSYPTHTFSSRWNCILDLSSKPPEEPLDFSDPSGGARSVLPEPASPFPGQAALASAIPKVQSVTGNKQHTLPNNITAIRAINPNANFRPMPYRDQSSASPILSNKQYTPPSVTVQSFLKSPSTTFGVPPTTPLLGVSIPNGGPHGPSESQTFVTPPTPAYPAFPPATAPATSHFQTPLSNHQGASGPSVEIRRERGLGMTAVMPQTPGPTIAGGTFDPTRDAPVTSGEPVIVSVGLLPPPSGSAASRKLYPCDQFTLDVFVFNQSSWTRRFEISCPDPDCRRRRKIEQERASLGGKTTIEELRSVMTPPGILPLQNRVRVGPLRPSTCQSVRMDFLAMTPGVHSVEILSLTDIETGFSMDLRSVLDIVVHEHHQM</sequence>
<gene>
    <name evidence="3" type="ORF">BJ212DRAFT_1301632</name>
</gene>
<dbReference type="GeneID" id="64627170"/>
<evidence type="ECO:0000313" key="4">
    <source>
        <dbReference type="Proteomes" id="UP000807769"/>
    </source>
</evidence>
<evidence type="ECO:0000313" key="3">
    <source>
        <dbReference type="EMBL" id="KAG1812098.1"/>
    </source>
</evidence>
<dbReference type="InterPro" id="IPR024662">
    <property type="entry name" value="Trs65"/>
</dbReference>
<feature type="region of interest" description="Disordered" evidence="1">
    <location>
        <begin position="103"/>
        <end position="156"/>
    </location>
</feature>
<feature type="compositionally biased region" description="Low complexity" evidence="1">
    <location>
        <begin position="103"/>
        <end position="113"/>
    </location>
</feature>
<accession>A0A9P7E5R0</accession>
<evidence type="ECO:0000256" key="1">
    <source>
        <dbReference type="SAM" id="MobiDB-lite"/>
    </source>
</evidence>
<dbReference type="PANTHER" id="PTHR28159:SF1">
    <property type="entry name" value="TRAFFICKING PROTEIN PARTICLE COMPLEX II-SPECIFIC SUBUNIT 65"/>
    <property type="match status" value="1"/>
</dbReference>
<dbReference type="AlphaFoldDB" id="A0A9P7E5R0"/>
<dbReference type="EMBL" id="JABBWG010000027">
    <property type="protein sequence ID" value="KAG1812098.1"/>
    <property type="molecule type" value="Genomic_DNA"/>
</dbReference>
<protein>
    <submittedName>
        <fullName evidence="3">TRAPP trafficking subunit Trs65-domain-containing protein</fullName>
    </submittedName>
</protein>
<dbReference type="GO" id="GO:0005802">
    <property type="term" value="C:trans-Golgi network"/>
    <property type="evidence" value="ECO:0007669"/>
    <property type="project" value="TreeGrafter"/>
</dbReference>
<feature type="region of interest" description="Disordered" evidence="1">
    <location>
        <begin position="665"/>
        <end position="693"/>
    </location>
</feature>
<evidence type="ECO:0000259" key="2">
    <source>
        <dbReference type="Pfam" id="PF12735"/>
    </source>
</evidence>
<proteinExistence type="predicted"/>
<dbReference type="RefSeq" id="XP_041190380.1">
    <property type="nucleotide sequence ID" value="XM_041333153.1"/>
</dbReference>
<organism evidence="3 4">
    <name type="scientific">Suillus subaureus</name>
    <dbReference type="NCBI Taxonomy" id="48587"/>
    <lineage>
        <taxon>Eukaryota</taxon>
        <taxon>Fungi</taxon>
        <taxon>Dikarya</taxon>
        <taxon>Basidiomycota</taxon>
        <taxon>Agaricomycotina</taxon>
        <taxon>Agaricomycetes</taxon>
        <taxon>Agaricomycetidae</taxon>
        <taxon>Boletales</taxon>
        <taxon>Suillineae</taxon>
        <taxon>Suillaceae</taxon>
        <taxon>Suillus</taxon>
    </lineage>
</organism>
<dbReference type="InterPro" id="IPR055420">
    <property type="entry name" value="IgD3_Trs65"/>
</dbReference>
<dbReference type="GO" id="GO:1990071">
    <property type="term" value="C:TRAPPII protein complex"/>
    <property type="evidence" value="ECO:0007669"/>
    <property type="project" value="InterPro"/>
</dbReference>